<dbReference type="PATRIC" id="fig|1115803.3.peg.856"/>
<reference evidence="2 3" key="1">
    <citation type="submission" date="2012-07" db="EMBL/GenBank/DDBJ databases">
        <authorList>
            <person name="Durkin A.S."/>
            <person name="McCorrison J."/>
            <person name="Torralba M."/>
            <person name="Gillis M."/>
            <person name="Methe B."/>
            <person name="Sutton G."/>
            <person name="Nelson K.E."/>
        </authorList>
    </citation>
    <scope>NUCLEOTIDE SEQUENCE [LARGE SCALE GENOMIC DNA]</scope>
    <source>
        <strain evidence="3">ATCC 12104 / DSM 43013 / CCUG 2238 / JCM 8349 / NCTC 10301 / Howell 279</strain>
    </source>
</reference>
<dbReference type="Proteomes" id="UP000007814">
    <property type="component" value="Unassembled WGS sequence"/>
</dbReference>
<name>J3F406_ACTNH</name>
<dbReference type="EMBL" id="ALJK01000070">
    <property type="protein sequence ID" value="EJN85397.1"/>
    <property type="molecule type" value="Genomic_DNA"/>
</dbReference>
<sequence>MMSQTKATGWSPFPADWSQALLSLDANPHDHDASPDVHDTDSRNRPPPVLYHATCDTLNVTPLRTTSREVPPWPHRTSLPSQATSLLQS</sequence>
<dbReference type="AlphaFoldDB" id="J3F406"/>
<evidence type="ECO:0000313" key="2">
    <source>
        <dbReference type="EMBL" id="EJN85397.1"/>
    </source>
</evidence>
<evidence type="ECO:0000313" key="3">
    <source>
        <dbReference type="Proteomes" id="UP000007814"/>
    </source>
</evidence>
<evidence type="ECO:0000256" key="1">
    <source>
        <dbReference type="SAM" id="MobiDB-lite"/>
    </source>
</evidence>
<comment type="caution">
    <text evidence="2">The sequence shown here is derived from an EMBL/GenBank/DDBJ whole genome shotgun (WGS) entry which is preliminary data.</text>
</comment>
<protein>
    <submittedName>
        <fullName evidence="2">Uncharacterized protein</fullName>
    </submittedName>
</protein>
<proteinExistence type="predicted"/>
<feature type="region of interest" description="Disordered" evidence="1">
    <location>
        <begin position="65"/>
        <end position="89"/>
    </location>
</feature>
<organism evidence="2 3">
    <name type="scientific">Actinomyces naeslundii (strain ATCC 12104 / DSM 43013 / CCUG 2238 / JCM 8349 / NCTC 10301 / Howell 279)</name>
    <dbReference type="NCBI Taxonomy" id="1115803"/>
    <lineage>
        <taxon>Bacteria</taxon>
        <taxon>Bacillati</taxon>
        <taxon>Actinomycetota</taxon>
        <taxon>Actinomycetes</taxon>
        <taxon>Actinomycetales</taxon>
        <taxon>Actinomycetaceae</taxon>
        <taxon>Actinomyces</taxon>
    </lineage>
</organism>
<feature type="compositionally biased region" description="Basic and acidic residues" evidence="1">
    <location>
        <begin position="27"/>
        <end position="44"/>
    </location>
</feature>
<gene>
    <name evidence="2" type="ORF">HMPREF1129_0952</name>
</gene>
<feature type="compositionally biased region" description="Polar residues" evidence="1">
    <location>
        <begin position="78"/>
        <end position="89"/>
    </location>
</feature>
<feature type="region of interest" description="Disordered" evidence="1">
    <location>
        <begin position="24"/>
        <end position="50"/>
    </location>
</feature>
<accession>J3F406</accession>